<name>A0A4Y6RBG7_9BURK</name>
<evidence type="ECO:0008006" key="4">
    <source>
        <dbReference type="Google" id="ProtNLM"/>
    </source>
</evidence>
<dbReference type="EMBL" id="CP041185">
    <property type="protein sequence ID" value="QDG70229.1"/>
    <property type="molecule type" value="Genomic_DNA"/>
</dbReference>
<dbReference type="InterPro" id="IPR014121">
    <property type="entry name" value="TraN_Ftype"/>
</dbReference>
<evidence type="ECO:0000313" key="2">
    <source>
        <dbReference type="EMBL" id="QDG70229.1"/>
    </source>
</evidence>
<keyword evidence="3" id="KW-1185">Reference proteome</keyword>
<evidence type="ECO:0000313" key="3">
    <source>
        <dbReference type="Proteomes" id="UP000316665"/>
    </source>
</evidence>
<proteinExistence type="predicted"/>
<dbReference type="Proteomes" id="UP000316665">
    <property type="component" value="Chromosome"/>
</dbReference>
<protein>
    <recommendedName>
        <fullName evidence="4">Conjugal transfer protein TraN</fullName>
    </recommendedName>
</protein>
<feature type="chain" id="PRO_5021186685" description="Conjugal transfer protein TraN" evidence="1">
    <location>
        <begin position="24"/>
        <end position="437"/>
    </location>
</feature>
<dbReference type="AlphaFoldDB" id="A0A4Y6RBG7"/>
<feature type="signal peptide" evidence="1">
    <location>
        <begin position="1"/>
        <end position="23"/>
    </location>
</feature>
<dbReference type="Pfam" id="PF06986">
    <property type="entry name" value="F_T4SS_TraN"/>
    <property type="match status" value="2"/>
</dbReference>
<organism evidence="2 3">
    <name type="scientific">Janthinobacterium tructae</name>
    <dbReference type="NCBI Taxonomy" id="2590869"/>
    <lineage>
        <taxon>Bacteria</taxon>
        <taxon>Pseudomonadati</taxon>
        <taxon>Pseudomonadota</taxon>
        <taxon>Betaproteobacteria</taxon>
        <taxon>Burkholderiales</taxon>
        <taxon>Oxalobacteraceae</taxon>
        <taxon>Janthinobacterium</taxon>
    </lineage>
</organism>
<evidence type="ECO:0000256" key="1">
    <source>
        <dbReference type="SAM" id="SignalP"/>
    </source>
</evidence>
<dbReference type="OrthoDB" id="5297981at2"/>
<gene>
    <name evidence="2" type="ORF">FJQ89_07225</name>
</gene>
<accession>A0A4Y6RBG7</accession>
<dbReference type="KEGG" id="jas:FJQ89_07225"/>
<reference evidence="2 3" key="1">
    <citation type="submission" date="2019-06" db="EMBL/GenBank/DDBJ databases">
        <title>Complete genome sequence of Janthinobacterium sp. SNU WT3 isolated from diseased rainbow trout.</title>
        <authorList>
            <person name="Oh W.T."/>
            <person name="Park S.C."/>
        </authorList>
    </citation>
    <scope>NUCLEOTIDE SEQUENCE [LARGE SCALE GENOMIC DNA]</scope>
    <source>
        <strain evidence="2 3">SNU WT3</strain>
    </source>
</reference>
<sequence>MRRLIALTTACCLSSMQPAIVLAQVNQDLAGATAANQAARASVTTQSATAHVPGYTLTPPETVYHGKGNLKSDANAHLAACAVTPGDPACAAQVGALNSANTPRPPVLATDPTISAAQAIARDPLSAETTLVAYTTGCPAGATCAPKTFCLGTQCFSTSYTNDVDFAQVMTYMEAVREAGVYLDPKTMTLFNGEGNTCRNRLLKNCCYTDGAGAHFTNQSLFGIGSRLVFDILMNSGNREFITQGAKALLTSGGFSGSYTTFGVTVAVNGTALPAGSVTLATTEHLAIAFNPWSLAMTAVMYIAVSMMSCNAGEGKLAMKEGAQLCHTIGTWCSSCIRVLGKCVSCIEHTTSKCCFNSRLARMINEQGRAQLGMGWGAPKNPACSGFNVDQLQSIDFAKLDLTEFYASIVPTLPNAAALKDAAAQRAPTCYLGRGKC</sequence>
<keyword evidence="1" id="KW-0732">Signal</keyword>
<dbReference type="RefSeq" id="WP_141169659.1">
    <property type="nucleotide sequence ID" value="NZ_CP041185.1"/>
</dbReference>